<feature type="compositionally biased region" description="Gly residues" evidence="1">
    <location>
        <begin position="1"/>
        <end position="19"/>
    </location>
</feature>
<proteinExistence type="predicted"/>
<accession>A0A3R7LQS5</accession>
<dbReference type="Proteomes" id="UP000028058">
    <property type="component" value="Unassembled WGS sequence"/>
</dbReference>
<feature type="region of interest" description="Disordered" evidence="1">
    <location>
        <begin position="1"/>
        <end position="23"/>
    </location>
</feature>
<reference evidence="2 3" key="1">
    <citation type="journal article" date="2014" name="Genome Announc.">
        <title>Draft Genome Sequence of Streptomyces fradiae ATCC 19609, a Strain Highly Sensitive to Antibiotics.</title>
        <authorList>
            <person name="Bekker O.B."/>
            <person name="Klimina K.M."/>
            <person name="Vatlin A.A."/>
            <person name="Zakharevich N.V."/>
            <person name="Kasianov A.S."/>
            <person name="Danilenko V.N."/>
        </authorList>
    </citation>
    <scope>NUCLEOTIDE SEQUENCE [LARGE SCALE GENOMIC DNA]</scope>
    <source>
        <strain evidence="2 3">ATCC 19609</strain>
    </source>
</reference>
<dbReference type="RefSeq" id="WP_078649164.1">
    <property type="nucleotide sequence ID" value="NZ_CP134822.1"/>
</dbReference>
<evidence type="ECO:0000313" key="3">
    <source>
        <dbReference type="Proteomes" id="UP000028058"/>
    </source>
</evidence>
<dbReference type="AlphaFoldDB" id="A0A3R7LQS5"/>
<keyword evidence="3" id="KW-1185">Reference proteome</keyword>
<protein>
    <submittedName>
        <fullName evidence="2">PD-(D/E)XK motif protein</fullName>
    </submittedName>
</protein>
<organism evidence="2 3">
    <name type="scientific">Streptomyces xinghaiensis</name>
    <dbReference type="NCBI Taxonomy" id="1038928"/>
    <lineage>
        <taxon>Bacteria</taxon>
        <taxon>Bacillati</taxon>
        <taxon>Actinomycetota</taxon>
        <taxon>Actinomycetes</taxon>
        <taxon>Kitasatosporales</taxon>
        <taxon>Streptomycetaceae</taxon>
        <taxon>Streptomyces</taxon>
    </lineage>
</organism>
<dbReference type="Pfam" id="PF14390">
    <property type="entry name" value="DUF4420"/>
    <property type="match status" value="1"/>
</dbReference>
<evidence type="ECO:0000313" key="2">
    <source>
        <dbReference type="EMBL" id="RKM97931.1"/>
    </source>
</evidence>
<dbReference type="OrthoDB" id="4854145at2"/>
<sequence length="344" mass="38001">MTADGEGPGIQGGGEGGTAAAGQPYASWSRVESFLGSGRGVTIPLRPSGGRRVDYVVEEDGGIALHLELGPRRRTPHSPLPLIRIEEIAHEGVRMARLRLTERRLLRDFHDLLNAVAERVIVHDRTPDQAFNETVRAWGALLERPRTLNTEKRLGLLGELIVLNSVASEHGWERAAASWKGPDGEEHDFGLVNHDVEVKTTSSEYRRHAIQGLRQLSPSPGRALWLVSVQLTRGGAHGRTLSEAVEAVRARIADEAPGGLQPFDRRLAAAGWSPEQPDDERWSPRTEPLVLPVDDRLPRLDERLLAGLPDTIRPRIQDITYRIDLSDLPPAPEPPTELRAFRIP</sequence>
<dbReference type="InterPro" id="IPR025534">
    <property type="entry name" value="DUF4420"/>
</dbReference>
<name>A0A3R7LQS5_9ACTN</name>
<evidence type="ECO:0000256" key="1">
    <source>
        <dbReference type="SAM" id="MobiDB-lite"/>
    </source>
</evidence>
<gene>
    <name evidence="2" type="ORF">SFRA_005145</name>
</gene>
<comment type="caution">
    <text evidence="2">The sequence shown here is derived from an EMBL/GenBank/DDBJ whole genome shotgun (WGS) entry which is preliminary data.</text>
</comment>
<dbReference type="EMBL" id="JNAD02000002">
    <property type="protein sequence ID" value="RKM97931.1"/>
    <property type="molecule type" value="Genomic_DNA"/>
</dbReference>